<dbReference type="SMART" id="SM00421">
    <property type="entry name" value="HTH_LUXR"/>
    <property type="match status" value="1"/>
</dbReference>
<evidence type="ECO:0000259" key="4">
    <source>
        <dbReference type="PROSITE" id="PS50043"/>
    </source>
</evidence>
<evidence type="ECO:0000256" key="2">
    <source>
        <dbReference type="ARBA" id="ARBA00023125"/>
    </source>
</evidence>
<protein>
    <submittedName>
        <fullName evidence="5">Helix-turn-helix transcriptional regulator</fullName>
    </submittedName>
</protein>
<organism evidence="5 6">
    <name type="scientific">Streptomyces doudnae</name>
    <dbReference type="NCBI Taxonomy" id="3075536"/>
    <lineage>
        <taxon>Bacteria</taxon>
        <taxon>Bacillati</taxon>
        <taxon>Actinomycetota</taxon>
        <taxon>Actinomycetes</taxon>
        <taxon>Kitasatosporales</taxon>
        <taxon>Streptomycetaceae</taxon>
        <taxon>Streptomyces</taxon>
    </lineage>
</organism>
<dbReference type="PANTHER" id="PTHR44688">
    <property type="entry name" value="DNA-BINDING TRANSCRIPTIONAL ACTIVATOR DEVR_DOSR"/>
    <property type="match status" value="1"/>
</dbReference>
<dbReference type="Pfam" id="PF00196">
    <property type="entry name" value="GerE"/>
    <property type="match status" value="1"/>
</dbReference>
<dbReference type="InterPro" id="IPR000792">
    <property type="entry name" value="Tscrpt_reg_LuxR_C"/>
</dbReference>
<dbReference type="CDD" id="cd06170">
    <property type="entry name" value="LuxR_C_like"/>
    <property type="match status" value="1"/>
</dbReference>
<reference evidence="6" key="1">
    <citation type="submission" date="2023-07" db="EMBL/GenBank/DDBJ databases">
        <title>30 novel species of actinomycetes from the DSMZ collection.</title>
        <authorList>
            <person name="Nouioui I."/>
        </authorList>
    </citation>
    <scope>NUCLEOTIDE SEQUENCE [LARGE SCALE GENOMIC DNA]</scope>
    <source>
        <strain evidence="6">DSM 41981</strain>
    </source>
</reference>
<keyword evidence="2" id="KW-0238">DNA-binding</keyword>
<dbReference type="EMBL" id="JAVRES010000001">
    <property type="protein sequence ID" value="MDT0433576.1"/>
    <property type="molecule type" value="Genomic_DNA"/>
</dbReference>
<dbReference type="PROSITE" id="PS50043">
    <property type="entry name" value="HTH_LUXR_2"/>
    <property type="match status" value="1"/>
</dbReference>
<sequence>MVPEAIASLSDREREVLAHLADGLTYASIARRMNLSPHTVDTYLRRIRAKTKARNRVHLLRLAFALTPATEEPAAAPRS</sequence>
<feature type="domain" description="HTH luxR-type" evidence="4">
    <location>
        <begin position="2"/>
        <end position="67"/>
    </location>
</feature>
<proteinExistence type="predicted"/>
<accession>A0ABD5EFX9</accession>
<dbReference type="RefSeq" id="WP_093828940.1">
    <property type="nucleotide sequence ID" value="NZ_JAVRES010000001.1"/>
</dbReference>
<evidence type="ECO:0000256" key="3">
    <source>
        <dbReference type="ARBA" id="ARBA00023163"/>
    </source>
</evidence>
<dbReference type="InterPro" id="IPR016032">
    <property type="entry name" value="Sig_transdc_resp-reg_C-effctor"/>
</dbReference>
<keyword evidence="3" id="KW-0804">Transcription</keyword>
<dbReference type="PROSITE" id="PS00622">
    <property type="entry name" value="HTH_LUXR_1"/>
    <property type="match status" value="1"/>
</dbReference>
<dbReference type="GO" id="GO:0003677">
    <property type="term" value="F:DNA binding"/>
    <property type="evidence" value="ECO:0007669"/>
    <property type="project" value="UniProtKB-KW"/>
</dbReference>
<evidence type="ECO:0000313" key="5">
    <source>
        <dbReference type="EMBL" id="MDT0433576.1"/>
    </source>
</evidence>
<keyword evidence="6" id="KW-1185">Reference proteome</keyword>
<evidence type="ECO:0000256" key="1">
    <source>
        <dbReference type="ARBA" id="ARBA00023015"/>
    </source>
</evidence>
<keyword evidence="1" id="KW-0805">Transcription regulation</keyword>
<dbReference type="Proteomes" id="UP001183535">
    <property type="component" value="Unassembled WGS sequence"/>
</dbReference>
<gene>
    <name evidence="5" type="ORF">RM877_02665</name>
</gene>
<evidence type="ECO:0000313" key="6">
    <source>
        <dbReference type="Proteomes" id="UP001183535"/>
    </source>
</evidence>
<comment type="caution">
    <text evidence="5">The sequence shown here is derived from an EMBL/GenBank/DDBJ whole genome shotgun (WGS) entry which is preliminary data.</text>
</comment>
<dbReference type="InterPro" id="IPR036388">
    <property type="entry name" value="WH-like_DNA-bd_sf"/>
</dbReference>
<dbReference type="AlphaFoldDB" id="A0ABD5EFX9"/>
<name>A0ABD5EFX9_9ACTN</name>
<dbReference type="PANTHER" id="PTHR44688:SF16">
    <property type="entry name" value="DNA-BINDING TRANSCRIPTIONAL ACTIVATOR DEVR_DOSR"/>
    <property type="match status" value="1"/>
</dbReference>
<dbReference type="Gene3D" id="1.10.10.10">
    <property type="entry name" value="Winged helix-like DNA-binding domain superfamily/Winged helix DNA-binding domain"/>
    <property type="match status" value="1"/>
</dbReference>
<dbReference type="SUPFAM" id="SSF46894">
    <property type="entry name" value="C-terminal effector domain of the bipartite response regulators"/>
    <property type="match status" value="1"/>
</dbReference>
<dbReference type="PRINTS" id="PR00038">
    <property type="entry name" value="HTHLUXR"/>
</dbReference>